<feature type="domain" description="DNA mismatch repair protein S5" evidence="8">
    <location>
        <begin position="209"/>
        <end position="328"/>
    </location>
</feature>
<dbReference type="InterPro" id="IPR038973">
    <property type="entry name" value="MutL/Mlh/Pms-like"/>
</dbReference>
<keyword evidence="9" id="KW-0255">Endonuclease</keyword>
<feature type="region of interest" description="Disordered" evidence="6">
    <location>
        <begin position="357"/>
        <end position="462"/>
    </location>
</feature>
<feature type="compositionally biased region" description="Polar residues" evidence="6">
    <location>
        <begin position="439"/>
        <end position="461"/>
    </location>
</feature>
<evidence type="ECO:0000256" key="3">
    <source>
        <dbReference type="ARBA" id="ARBA00022763"/>
    </source>
</evidence>
<organism evidence="9 10">
    <name type="scientific">Candidatus Desulfatifera sulfidica</name>
    <dbReference type="NCBI Taxonomy" id="2841691"/>
    <lineage>
        <taxon>Bacteria</taxon>
        <taxon>Pseudomonadati</taxon>
        <taxon>Thermodesulfobacteriota</taxon>
        <taxon>Desulfobulbia</taxon>
        <taxon>Desulfobulbales</taxon>
        <taxon>Desulfobulbaceae</taxon>
        <taxon>Candidatus Desulfatifera</taxon>
    </lineage>
</organism>
<keyword evidence="9" id="KW-0378">Hydrolase</keyword>
<dbReference type="SUPFAM" id="SSF54211">
    <property type="entry name" value="Ribosomal protein S5 domain 2-like"/>
    <property type="match status" value="1"/>
</dbReference>
<keyword evidence="3 5" id="KW-0227">DNA damage</keyword>
<dbReference type="Gene3D" id="3.30.230.10">
    <property type="match status" value="1"/>
</dbReference>
<dbReference type="GO" id="GO:0140664">
    <property type="term" value="F:ATP-dependent DNA damage sensor activity"/>
    <property type="evidence" value="ECO:0007669"/>
    <property type="project" value="InterPro"/>
</dbReference>
<dbReference type="PANTHER" id="PTHR10073">
    <property type="entry name" value="DNA MISMATCH REPAIR PROTEIN MLH, PMS, MUTL"/>
    <property type="match status" value="1"/>
</dbReference>
<accession>A0A8J6N8E6</accession>
<dbReference type="SMART" id="SM00853">
    <property type="entry name" value="MutL_C"/>
    <property type="match status" value="1"/>
</dbReference>
<name>A0A8J6N8E6_9BACT</name>
<dbReference type="Gene3D" id="3.30.1370.100">
    <property type="entry name" value="MutL, C-terminal domain, regulatory subdomain"/>
    <property type="match status" value="1"/>
</dbReference>
<dbReference type="Gene3D" id="3.30.1540.20">
    <property type="entry name" value="MutL, C-terminal domain, dimerisation subdomain"/>
    <property type="match status" value="1"/>
</dbReference>
<dbReference type="InterPro" id="IPR013507">
    <property type="entry name" value="DNA_mismatch_S5_2-like"/>
</dbReference>
<evidence type="ECO:0000259" key="8">
    <source>
        <dbReference type="SMART" id="SM01340"/>
    </source>
</evidence>
<evidence type="ECO:0000256" key="2">
    <source>
        <dbReference type="ARBA" id="ARBA00021975"/>
    </source>
</evidence>
<dbReference type="Proteomes" id="UP000599024">
    <property type="component" value="Unassembled WGS sequence"/>
</dbReference>
<dbReference type="NCBIfam" id="TIGR00585">
    <property type="entry name" value="mutl"/>
    <property type="match status" value="1"/>
</dbReference>
<evidence type="ECO:0000256" key="6">
    <source>
        <dbReference type="SAM" id="MobiDB-lite"/>
    </source>
</evidence>
<dbReference type="AlphaFoldDB" id="A0A8J6N8E6"/>
<comment type="similarity">
    <text evidence="1 5">Belongs to the DNA mismatch repair MutL/HexB family.</text>
</comment>
<dbReference type="Pfam" id="PF01119">
    <property type="entry name" value="DNA_mis_repair"/>
    <property type="match status" value="1"/>
</dbReference>
<dbReference type="EMBL" id="JACNLK010000009">
    <property type="protein sequence ID" value="MBC8207675.1"/>
    <property type="molecule type" value="Genomic_DNA"/>
</dbReference>
<keyword evidence="4 5" id="KW-0234">DNA repair</keyword>
<dbReference type="SMART" id="SM01340">
    <property type="entry name" value="DNA_mis_repair"/>
    <property type="match status" value="1"/>
</dbReference>
<dbReference type="FunFam" id="3.30.565.10:FF:000003">
    <property type="entry name" value="DNA mismatch repair endonuclease MutL"/>
    <property type="match status" value="1"/>
</dbReference>
<keyword evidence="9" id="KW-0540">Nuclease</keyword>
<dbReference type="SUPFAM" id="SSF55874">
    <property type="entry name" value="ATPase domain of HSP90 chaperone/DNA topoisomerase II/histidine kinase"/>
    <property type="match status" value="1"/>
</dbReference>
<evidence type="ECO:0000313" key="9">
    <source>
        <dbReference type="EMBL" id="MBC8207675.1"/>
    </source>
</evidence>
<dbReference type="InterPro" id="IPR020667">
    <property type="entry name" value="DNA_mismatch_repair_MutL"/>
</dbReference>
<dbReference type="GO" id="GO:0030983">
    <property type="term" value="F:mismatched DNA binding"/>
    <property type="evidence" value="ECO:0007669"/>
    <property type="project" value="InterPro"/>
</dbReference>
<dbReference type="SUPFAM" id="SSF118116">
    <property type="entry name" value="DNA mismatch repair protein MutL"/>
    <property type="match status" value="1"/>
</dbReference>
<comment type="function">
    <text evidence="5">This protein is involved in the repair of mismatches in DNA. It is required for dam-dependent methyl-directed DNA mismatch repair. May act as a 'molecular matchmaker', a protein that promotes the formation of a stable complex between two or more DNA-binding proteins in an ATP-dependent manner without itself being part of a final effector complex.</text>
</comment>
<dbReference type="InterPro" id="IPR020568">
    <property type="entry name" value="Ribosomal_Su5_D2-typ_SF"/>
</dbReference>
<dbReference type="Pfam" id="PF13589">
    <property type="entry name" value="HATPase_c_3"/>
    <property type="match status" value="1"/>
</dbReference>
<evidence type="ECO:0000256" key="4">
    <source>
        <dbReference type="ARBA" id="ARBA00023204"/>
    </source>
</evidence>
<feature type="compositionally biased region" description="Polar residues" evidence="6">
    <location>
        <begin position="397"/>
        <end position="432"/>
    </location>
</feature>
<dbReference type="Gene3D" id="3.30.565.10">
    <property type="entry name" value="Histidine kinase-like ATPase, C-terminal domain"/>
    <property type="match status" value="1"/>
</dbReference>
<dbReference type="InterPro" id="IPR036890">
    <property type="entry name" value="HATPase_C_sf"/>
</dbReference>
<gene>
    <name evidence="5 9" type="primary">mutL</name>
    <name evidence="9" type="ORF">H8E79_00695</name>
</gene>
<sequence length="651" mass="71452">MSKIRILPEQLANRIAAGEVVERPASVVKELIENSLDAGAERIEIDIEGGGTRLIRIIDNGEGMDEDDVLLCLERHGTSKITEDNDLDQISTLGFRGEAIPSIGSVSKLAITSRPAGSSLGTRAELNYGKLTKVHEIGCTQGTTIEIRNLFGNTPARKKFLRTQRTELAHIDEVVKSYALAAPKASFILRINDRETLHLDNTTNLRERLGQIMNYSGKLLQVSGTDGRSRGPRIQGLLLPPDANIAASARIRLLVNGRAVKNRLMAHAATEGMRSFLMKGRSPAGLLHLHIAPEEVDVNVHPAKHEIRFRNGQAVHQLISQSVEQAILNYQKTIQGHIFQGQPTETDAPAKGIQQEAKPISLFKPQALPTRTTTTTQEKMVPNLSCREPSSPPPTTAQPVEQVSPQPSTTTAPHSFETTTLRTTVSATDSSPSEPPAAYTTSPSHSIQKQVPEETTGTPSPNLRLIGQYNKLYILCQSGSDLLIIDQHAAHERLLFENLKQQYMGGRLSSQALLFPIHLELAATDIRTLEQHQETIQQLGFDLRPFGGSTYLLSGVPALTGHCAPTELFLEILTGLASQTNHKNKSSRFENILASMACKGAVKGGDTLHEQEIESLLQRMAEADLFSHCPHGRPVSHRIEPDEIKKWFHRT</sequence>
<evidence type="ECO:0000259" key="7">
    <source>
        <dbReference type="SMART" id="SM00853"/>
    </source>
</evidence>
<dbReference type="HAMAP" id="MF_00149">
    <property type="entry name" value="DNA_mis_repair"/>
    <property type="match status" value="1"/>
</dbReference>
<dbReference type="GO" id="GO:0005524">
    <property type="term" value="F:ATP binding"/>
    <property type="evidence" value="ECO:0007669"/>
    <property type="project" value="InterPro"/>
</dbReference>
<proteinExistence type="inferred from homology"/>
<evidence type="ECO:0000256" key="5">
    <source>
        <dbReference type="HAMAP-Rule" id="MF_00149"/>
    </source>
</evidence>
<dbReference type="InterPro" id="IPR014790">
    <property type="entry name" value="MutL_C"/>
</dbReference>
<dbReference type="GO" id="GO:0016887">
    <property type="term" value="F:ATP hydrolysis activity"/>
    <property type="evidence" value="ECO:0007669"/>
    <property type="project" value="InterPro"/>
</dbReference>
<dbReference type="GO" id="GO:0032300">
    <property type="term" value="C:mismatch repair complex"/>
    <property type="evidence" value="ECO:0007669"/>
    <property type="project" value="InterPro"/>
</dbReference>
<dbReference type="CDD" id="cd16926">
    <property type="entry name" value="HATPase_MutL-MLH-PMS-like"/>
    <property type="match status" value="1"/>
</dbReference>
<dbReference type="CDD" id="cd00782">
    <property type="entry name" value="MutL_Trans"/>
    <property type="match status" value="1"/>
</dbReference>
<dbReference type="InterPro" id="IPR042120">
    <property type="entry name" value="MutL_C_dimsub"/>
</dbReference>
<comment type="caution">
    <text evidence="9">The sequence shown here is derived from an EMBL/GenBank/DDBJ whole genome shotgun (WGS) entry which is preliminary data.</text>
</comment>
<feature type="domain" description="MutL C-terminal dimerisation" evidence="7">
    <location>
        <begin position="465"/>
        <end position="608"/>
    </location>
</feature>
<dbReference type="InterPro" id="IPR014721">
    <property type="entry name" value="Ribsml_uS5_D2-typ_fold_subgr"/>
</dbReference>
<evidence type="ECO:0000256" key="1">
    <source>
        <dbReference type="ARBA" id="ARBA00006082"/>
    </source>
</evidence>
<dbReference type="InterPro" id="IPR037198">
    <property type="entry name" value="MutL_C_sf"/>
</dbReference>
<dbReference type="InterPro" id="IPR042121">
    <property type="entry name" value="MutL_C_regsub"/>
</dbReference>
<dbReference type="Pfam" id="PF08676">
    <property type="entry name" value="MutL_C"/>
    <property type="match status" value="1"/>
</dbReference>
<evidence type="ECO:0000313" key="10">
    <source>
        <dbReference type="Proteomes" id="UP000599024"/>
    </source>
</evidence>
<protein>
    <recommendedName>
        <fullName evidence="2 5">DNA mismatch repair protein MutL</fullName>
    </recommendedName>
</protein>
<dbReference type="GO" id="GO:0006298">
    <property type="term" value="P:mismatch repair"/>
    <property type="evidence" value="ECO:0007669"/>
    <property type="project" value="UniProtKB-UniRule"/>
</dbReference>
<reference evidence="9 10" key="1">
    <citation type="submission" date="2020-08" db="EMBL/GenBank/DDBJ databases">
        <title>Bridging the membrane lipid divide: bacteria of the FCB group superphylum have the potential to synthesize archaeal ether lipids.</title>
        <authorList>
            <person name="Villanueva L."/>
            <person name="Von Meijenfeldt F.A.B."/>
            <person name="Westbye A.B."/>
            <person name="Yadav S."/>
            <person name="Hopmans E.C."/>
            <person name="Dutilh B.E."/>
            <person name="Sinninghe Damste J.S."/>
        </authorList>
    </citation>
    <scope>NUCLEOTIDE SEQUENCE [LARGE SCALE GENOMIC DNA]</scope>
    <source>
        <strain evidence="9">NIOZ-UU81</strain>
    </source>
</reference>
<dbReference type="GO" id="GO:0004519">
    <property type="term" value="F:endonuclease activity"/>
    <property type="evidence" value="ECO:0007669"/>
    <property type="project" value="UniProtKB-KW"/>
</dbReference>
<dbReference type="PANTHER" id="PTHR10073:SF12">
    <property type="entry name" value="DNA MISMATCH REPAIR PROTEIN MLH1"/>
    <property type="match status" value="1"/>
</dbReference>
<dbReference type="InterPro" id="IPR002099">
    <property type="entry name" value="MutL/Mlh/PMS"/>
</dbReference>